<dbReference type="GeneID" id="100749401"/>
<dbReference type="PANTHER" id="PTHR10612:SF49">
    <property type="entry name" value="APOLIPOPROTEIN D-LIKE PROTEIN"/>
    <property type="match status" value="1"/>
</dbReference>
<feature type="signal peptide" evidence="1">
    <location>
        <begin position="1"/>
        <end position="19"/>
    </location>
</feature>
<dbReference type="PROSITE" id="PS00213">
    <property type="entry name" value="LIPOCALIN"/>
    <property type="match status" value="1"/>
</dbReference>
<dbReference type="Proteomes" id="UP000515180">
    <property type="component" value="Unplaced"/>
</dbReference>
<dbReference type="GO" id="GO:0006629">
    <property type="term" value="P:lipid metabolic process"/>
    <property type="evidence" value="ECO:0007669"/>
    <property type="project" value="TreeGrafter"/>
</dbReference>
<organism evidence="2 3">
    <name type="scientific">Bombus impatiens</name>
    <name type="common">Bumblebee</name>
    <dbReference type="NCBI Taxonomy" id="132113"/>
    <lineage>
        <taxon>Eukaryota</taxon>
        <taxon>Metazoa</taxon>
        <taxon>Ecdysozoa</taxon>
        <taxon>Arthropoda</taxon>
        <taxon>Hexapoda</taxon>
        <taxon>Insecta</taxon>
        <taxon>Pterygota</taxon>
        <taxon>Neoptera</taxon>
        <taxon>Endopterygota</taxon>
        <taxon>Hymenoptera</taxon>
        <taxon>Apocrita</taxon>
        <taxon>Aculeata</taxon>
        <taxon>Apoidea</taxon>
        <taxon>Anthophila</taxon>
        <taxon>Apidae</taxon>
        <taxon>Bombus</taxon>
        <taxon>Pyrobombus</taxon>
    </lineage>
</organism>
<feature type="chain" id="PRO_5027640027" evidence="1">
    <location>
        <begin position="20"/>
        <end position="296"/>
    </location>
</feature>
<dbReference type="SUPFAM" id="SSF50814">
    <property type="entry name" value="Lipocalins"/>
    <property type="match status" value="1"/>
</dbReference>
<protein>
    <submittedName>
        <fullName evidence="3">Apolipoprotein D isoform X1</fullName>
    </submittedName>
</protein>
<dbReference type="AlphaFoldDB" id="A0A6P8L2U3"/>
<dbReference type="PANTHER" id="PTHR10612">
    <property type="entry name" value="APOLIPOPROTEIN D"/>
    <property type="match status" value="1"/>
</dbReference>
<reference evidence="3" key="1">
    <citation type="submission" date="2025-08" db="UniProtKB">
        <authorList>
            <consortium name="RefSeq"/>
        </authorList>
    </citation>
    <scope>IDENTIFICATION</scope>
</reference>
<sequence length="296" mass="33095">MKTLFFLTFLLGCFILARPHTYHMGACPIVPPMPGFQMNKFLGVWYVIQKTSTASNCITYNYTRGEEPGEYVITQDSNHPILGLTPLKHEYHYTGELSVPEPSTPARMLVRFPLSKYHDHVPRNIYIFVVPEGFKENLSHGVAGSASHVVFATDYVNYAGIFTCQKLTFAHRQSATILSRHRELDKSYVDEIRQFLAQSGVDPFDLSIISQSGCPRGNNSLDINVDPNTFTAENLGNVVRKAGEKIGDGVQWVASAGSKVYHKLSGSEEKSTSKPEANTRAAITRNYETNEVEWIP</sequence>
<keyword evidence="1" id="KW-0732">Signal</keyword>
<dbReference type="GO" id="GO:0005737">
    <property type="term" value="C:cytoplasm"/>
    <property type="evidence" value="ECO:0007669"/>
    <property type="project" value="TreeGrafter"/>
</dbReference>
<accession>A0A6P8L2U3</accession>
<dbReference type="OrthoDB" id="6728016at2759"/>
<dbReference type="InterPro" id="IPR022272">
    <property type="entry name" value="Lipocalin_CS"/>
</dbReference>
<gene>
    <name evidence="3" type="primary">LOC100749401</name>
</gene>
<name>A0A6P8L2U3_BOMIM</name>
<proteinExistence type="predicted"/>
<keyword evidence="2" id="KW-1185">Reference proteome</keyword>
<dbReference type="RefSeq" id="XP_033175758.1">
    <property type="nucleotide sequence ID" value="XM_033319867.1"/>
</dbReference>
<evidence type="ECO:0000256" key="1">
    <source>
        <dbReference type="SAM" id="SignalP"/>
    </source>
</evidence>
<evidence type="ECO:0000313" key="3">
    <source>
        <dbReference type="RefSeq" id="XP_033175758.1"/>
    </source>
</evidence>
<dbReference type="GO" id="GO:0000302">
    <property type="term" value="P:response to reactive oxygen species"/>
    <property type="evidence" value="ECO:0007669"/>
    <property type="project" value="TreeGrafter"/>
</dbReference>
<dbReference type="InterPro" id="IPR012674">
    <property type="entry name" value="Calycin"/>
</dbReference>
<dbReference type="Gene3D" id="2.40.128.20">
    <property type="match status" value="1"/>
</dbReference>
<evidence type="ECO:0000313" key="2">
    <source>
        <dbReference type="Proteomes" id="UP000515180"/>
    </source>
</evidence>